<protein>
    <submittedName>
        <fullName evidence="9">General alpha-glucoside permease</fullName>
    </submittedName>
</protein>
<feature type="transmembrane region" description="Helical" evidence="7">
    <location>
        <begin position="388"/>
        <end position="405"/>
    </location>
</feature>
<feature type="transmembrane region" description="Helical" evidence="7">
    <location>
        <begin position="236"/>
        <end position="256"/>
    </location>
</feature>
<organism evidence="9 10">
    <name type="scientific">Trichoderma gamsii</name>
    <dbReference type="NCBI Taxonomy" id="398673"/>
    <lineage>
        <taxon>Eukaryota</taxon>
        <taxon>Fungi</taxon>
        <taxon>Dikarya</taxon>
        <taxon>Ascomycota</taxon>
        <taxon>Pezizomycotina</taxon>
        <taxon>Sordariomycetes</taxon>
        <taxon>Hypocreomycetidae</taxon>
        <taxon>Hypocreales</taxon>
        <taxon>Hypocreaceae</taxon>
        <taxon>Trichoderma</taxon>
    </lineage>
</organism>
<evidence type="ECO:0000313" key="9">
    <source>
        <dbReference type="EMBL" id="PON26614.1"/>
    </source>
</evidence>
<name>A0A2P4ZQR0_9HYPO</name>
<keyword evidence="10" id="KW-1185">Reference proteome</keyword>
<comment type="subcellular location">
    <subcellularLocation>
        <location evidence="1">Membrane</location>
        <topology evidence="1">Multi-pass membrane protein</topology>
    </subcellularLocation>
</comment>
<dbReference type="GO" id="GO:0005351">
    <property type="term" value="F:carbohydrate:proton symporter activity"/>
    <property type="evidence" value="ECO:0007669"/>
    <property type="project" value="TreeGrafter"/>
</dbReference>
<dbReference type="Proteomes" id="UP000054821">
    <property type="component" value="Unassembled WGS sequence"/>
</dbReference>
<dbReference type="AlphaFoldDB" id="A0A2P4ZQR0"/>
<feature type="transmembrane region" description="Helical" evidence="7">
    <location>
        <begin position="62"/>
        <end position="89"/>
    </location>
</feature>
<evidence type="ECO:0000256" key="3">
    <source>
        <dbReference type="ARBA" id="ARBA00022692"/>
    </source>
</evidence>
<evidence type="ECO:0000256" key="2">
    <source>
        <dbReference type="ARBA" id="ARBA00010992"/>
    </source>
</evidence>
<dbReference type="GO" id="GO:0016020">
    <property type="term" value="C:membrane"/>
    <property type="evidence" value="ECO:0007669"/>
    <property type="project" value="UniProtKB-SubCell"/>
</dbReference>
<dbReference type="GeneID" id="29984561"/>
<feature type="transmembrane region" description="Helical" evidence="7">
    <location>
        <begin position="147"/>
        <end position="165"/>
    </location>
</feature>
<reference evidence="9 10" key="1">
    <citation type="journal article" date="2016" name="Genome Announc.">
        <title>Draft Whole-Genome Sequence of Trichoderma gamsii T6085, a Promising Biocontrol Agent of Fusarium Head Blight on Wheat.</title>
        <authorList>
            <person name="Baroncelli R."/>
            <person name="Zapparata A."/>
            <person name="Piaggeschi G."/>
            <person name="Sarrocco S."/>
            <person name="Vannacci G."/>
        </authorList>
    </citation>
    <scope>NUCLEOTIDE SEQUENCE [LARGE SCALE GENOMIC DNA]</scope>
    <source>
        <strain evidence="9 10">T6085</strain>
    </source>
</reference>
<evidence type="ECO:0000256" key="4">
    <source>
        <dbReference type="ARBA" id="ARBA00022989"/>
    </source>
</evidence>
<dbReference type="EMBL" id="JPDN02000013">
    <property type="protein sequence ID" value="PON26614.1"/>
    <property type="molecule type" value="Genomic_DNA"/>
</dbReference>
<dbReference type="InterPro" id="IPR020846">
    <property type="entry name" value="MFS_dom"/>
</dbReference>
<dbReference type="InterPro" id="IPR036259">
    <property type="entry name" value="MFS_trans_sf"/>
</dbReference>
<feature type="compositionally biased region" description="Basic and acidic residues" evidence="6">
    <location>
        <begin position="11"/>
        <end position="22"/>
    </location>
</feature>
<comment type="similarity">
    <text evidence="2">Belongs to the major facilitator superfamily. Sugar transporter (TC 2.A.1.1) family.</text>
</comment>
<dbReference type="STRING" id="398673.A0A2P4ZQR0"/>
<dbReference type="Pfam" id="PF00083">
    <property type="entry name" value="Sugar_tr"/>
    <property type="match status" value="2"/>
</dbReference>
<dbReference type="RefSeq" id="XP_024405808.1">
    <property type="nucleotide sequence ID" value="XM_024549468.1"/>
</dbReference>
<evidence type="ECO:0000256" key="7">
    <source>
        <dbReference type="SAM" id="Phobius"/>
    </source>
</evidence>
<evidence type="ECO:0000256" key="5">
    <source>
        <dbReference type="ARBA" id="ARBA00023136"/>
    </source>
</evidence>
<keyword evidence="5 7" id="KW-0472">Membrane</keyword>
<feature type="transmembrane region" description="Helical" evidence="7">
    <location>
        <begin position="205"/>
        <end position="224"/>
    </location>
</feature>
<keyword evidence="4 7" id="KW-1133">Transmembrane helix</keyword>
<proteinExistence type="inferred from homology"/>
<evidence type="ECO:0000256" key="1">
    <source>
        <dbReference type="ARBA" id="ARBA00004141"/>
    </source>
</evidence>
<gene>
    <name evidence="9" type="ORF">TGAM01_v204624</name>
</gene>
<sequence length="516" mass="57390">MAGRTGTDVATESHPEEKAKDFRFPQNEIGISDKVLVADAAIGFAIEKELGPWEAAKAYPNAILWAFVMAACVIMEGYDTALLGSFFAYPSFQIKFGKSVGVSPSTPSGYQLTAAWQSGVSQAPNVGGFIGAIINGWLVTAFGQRRVVLWSLICMMALIFIPFFAPNLIVLTIGEFLLGFPWATLATCAISYASEVLPPSIRTYLTSYTNMCFIIGQLIADGVLKGLSNHTSEWAYRIPFAIQWVWPCFLIPLVYLAPESPWYLVRVGRIEEAEKSLRRLQSSNARIDPKHTLATIIHTNEFERENNIGTSYWDCVKGEELRRTEIACMAFTGAVLCGINFAYNSSYFFQSIGVSTSTTYSLSLGGVCLGLVGCFLNWFALAQAVLTLLWTFVFQLTVGQLSWAYPAEIGSTRLRQKTICIARDVHGIVNIVSGILQQYFMNPEAWNVKGYVGFVWGGTCCFMVIWSYFRLPETWNRPYEELDILFAQKTPARKFAATKVHPIEDVTITQVKKQEA</sequence>
<dbReference type="PANTHER" id="PTHR48022:SF83">
    <property type="entry name" value="MAJOR FACILITATOR SUPERFAMILY (MFS) PROFILE DOMAIN-CONTAINING PROTEIN"/>
    <property type="match status" value="1"/>
</dbReference>
<accession>A0A2P4ZQR0</accession>
<feature type="transmembrane region" description="Helical" evidence="7">
    <location>
        <begin position="363"/>
        <end position="381"/>
    </location>
</feature>
<dbReference type="PANTHER" id="PTHR48022">
    <property type="entry name" value="PLASTIDIC GLUCOSE TRANSPORTER 4"/>
    <property type="match status" value="1"/>
</dbReference>
<dbReference type="InterPro" id="IPR005828">
    <property type="entry name" value="MFS_sugar_transport-like"/>
</dbReference>
<evidence type="ECO:0000259" key="8">
    <source>
        <dbReference type="PROSITE" id="PS50850"/>
    </source>
</evidence>
<feature type="transmembrane region" description="Helical" evidence="7">
    <location>
        <begin position="171"/>
        <end position="193"/>
    </location>
</feature>
<keyword evidence="3 7" id="KW-0812">Transmembrane</keyword>
<feature type="domain" description="Major facilitator superfamily (MFS) profile" evidence="8">
    <location>
        <begin position="65"/>
        <end position="475"/>
    </location>
</feature>
<evidence type="ECO:0000313" key="10">
    <source>
        <dbReference type="Proteomes" id="UP000054821"/>
    </source>
</evidence>
<dbReference type="InterPro" id="IPR050360">
    <property type="entry name" value="MFS_Sugar_Transporters"/>
</dbReference>
<feature type="transmembrane region" description="Helical" evidence="7">
    <location>
        <begin position="326"/>
        <end position="343"/>
    </location>
</feature>
<evidence type="ECO:0000256" key="6">
    <source>
        <dbReference type="SAM" id="MobiDB-lite"/>
    </source>
</evidence>
<feature type="transmembrane region" description="Helical" evidence="7">
    <location>
        <begin position="450"/>
        <end position="469"/>
    </location>
</feature>
<dbReference type="FunFam" id="1.20.1250.20:FF:000078">
    <property type="entry name" value="MFS maltose transporter, putative"/>
    <property type="match status" value="1"/>
</dbReference>
<dbReference type="PROSITE" id="PS50850">
    <property type="entry name" value="MFS"/>
    <property type="match status" value="1"/>
</dbReference>
<dbReference type="SUPFAM" id="SSF103473">
    <property type="entry name" value="MFS general substrate transporter"/>
    <property type="match status" value="1"/>
</dbReference>
<comment type="caution">
    <text evidence="9">The sequence shown here is derived from an EMBL/GenBank/DDBJ whole genome shotgun (WGS) entry which is preliminary data.</text>
</comment>
<dbReference type="Gene3D" id="1.20.1250.20">
    <property type="entry name" value="MFS general substrate transporter like domains"/>
    <property type="match status" value="1"/>
</dbReference>
<feature type="region of interest" description="Disordered" evidence="6">
    <location>
        <begin position="1"/>
        <end position="22"/>
    </location>
</feature>